<comment type="caution">
    <text evidence="4">The sequence shown here is derived from an EMBL/GenBank/DDBJ whole genome shotgun (WGS) entry which is preliminary data.</text>
</comment>
<sequence>MVGLSSPMSIRLPHLPLLYWDNTNLARVASFFGKPLWVDAQTNSWGRNAFARVCVRMDRGAKFPPGVWISGLHGKFFQRVEYEGISHLCYHCGLVGHKISHCPNLPLASKQPLQPQSKSTDVRDKTVLCKDSNNPSSGDLIITNSCPSMVIIDPNPSFTIQSALHPPHLESEHSLSSSAIEGQNYKSYG</sequence>
<evidence type="ECO:0000256" key="1">
    <source>
        <dbReference type="PROSITE-ProRule" id="PRU00047"/>
    </source>
</evidence>
<dbReference type="PANTHER" id="PTHR31286">
    <property type="entry name" value="GLYCINE-RICH CELL WALL STRUCTURAL PROTEIN 1.8-LIKE"/>
    <property type="match status" value="1"/>
</dbReference>
<feature type="region of interest" description="Disordered" evidence="2">
    <location>
        <begin position="110"/>
        <end position="131"/>
    </location>
</feature>
<evidence type="ECO:0000313" key="5">
    <source>
        <dbReference type="Proteomes" id="UP001552299"/>
    </source>
</evidence>
<proteinExistence type="predicted"/>
<keyword evidence="5" id="KW-1185">Reference proteome</keyword>
<dbReference type="PROSITE" id="PS50158">
    <property type="entry name" value="ZF_CCHC"/>
    <property type="match status" value="1"/>
</dbReference>
<dbReference type="GO" id="GO:0008270">
    <property type="term" value="F:zinc ion binding"/>
    <property type="evidence" value="ECO:0007669"/>
    <property type="project" value="UniProtKB-KW"/>
</dbReference>
<reference evidence="4 5" key="1">
    <citation type="journal article" date="2024" name="Plant Biotechnol. J.">
        <title>Dendrobium thyrsiflorum genome and its molecular insights into genes involved in important horticultural traits.</title>
        <authorList>
            <person name="Chen B."/>
            <person name="Wang J.Y."/>
            <person name="Zheng P.J."/>
            <person name="Li K.L."/>
            <person name="Liang Y.M."/>
            <person name="Chen X.F."/>
            <person name="Zhang C."/>
            <person name="Zhao X."/>
            <person name="He X."/>
            <person name="Zhang G.Q."/>
            <person name="Liu Z.J."/>
            <person name="Xu Q."/>
        </authorList>
    </citation>
    <scope>NUCLEOTIDE SEQUENCE [LARGE SCALE GENOMIC DNA]</scope>
    <source>
        <strain evidence="4">GZMU011</strain>
    </source>
</reference>
<name>A0ABD0VD70_DENTH</name>
<keyword evidence="1" id="KW-0479">Metal-binding</keyword>
<dbReference type="EMBL" id="JANQDX010000006">
    <property type="protein sequence ID" value="KAL0922998.1"/>
    <property type="molecule type" value="Genomic_DNA"/>
</dbReference>
<keyword evidence="1" id="KW-0863">Zinc-finger</keyword>
<evidence type="ECO:0000256" key="2">
    <source>
        <dbReference type="SAM" id="MobiDB-lite"/>
    </source>
</evidence>
<organism evidence="4 5">
    <name type="scientific">Dendrobium thyrsiflorum</name>
    <name type="common">Pinecone-like raceme dendrobium</name>
    <name type="synonym">Orchid</name>
    <dbReference type="NCBI Taxonomy" id="117978"/>
    <lineage>
        <taxon>Eukaryota</taxon>
        <taxon>Viridiplantae</taxon>
        <taxon>Streptophyta</taxon>
        <taxon>Embryophyta</taxon>
        <taxon>Tracheophyta</taxon>
        <taxon>Spermatophyta</taxon>
        <taxon>Magnoliopsida</taxon>
        <taxon>Liliopsida</taxon>
        <taxon>Asparagales</taxon>
        <taxon>Orchidaceae</taxon>
        <taxon>Epidendroideae</taxon>
        <taxon>Malaxideae</taxon>
        <taxon>Dendrobiinae</taxon>
        <taxon>Dendrobium</taxon>
    </lineage>
</organism>
<evidence type="ECO:0000313" key="4">
    <source>
        <dbReference type="EMBL" id="KAL0922998.1"/>
    </source>
</evidence>
<accession>A0ABD0VD70</accession>
<gene>
    <name evidence="4" type="ORF">M5K25_007039</name>
</gene>
<protein>
    <recommendedName>
        <fullName evidence="3">CCHC-type domain-containing protein</fullName>
    </recommendedName>
</protein>
<dbReference type="InterPro" id="IPR040256">
    <property type="entry name" value="At4g02000-like"/>
</dbReference>
<dbReference type="Proteomes" id="UP001552299">
    <property type="component" value="Unassembled WGS sequence"/>
</dbReference>
<keyword evidence="1" id="KW-0862">Zinc</keyword>
<dbReference type="AlphaFoldDB" id="A0ABD0VD70"/>
<evidence type="ECO:0000259" key="3">
    <source>
        <dbReference type="PROSITE" id="PS50158"/>
    </source>
</evidence>
<feature type="domain" description="CCHC-type" evidence="3">
    <location>
        <begin position="89"/>
        <end position="104"/>
    </location>
</feature>
<dbReference type="InterPro" id="IPR001878">
    <property type="entry name" value="Znf_CCHC"/>
</dbReference>
<dbReference type="PANTHER" id="PTHR31286:SF180">
    <property type="entry name" value="OS10G0362600 PROTEIN"/>
    <property type="match status" value="1"/>
</dbReference>